<evidence type="ECO:0000256" key="1">
    <source>
        <dbReference type="ARBA" id="ARBA00010562"/>
    </source>
</evidence>
<dbReference type="InterPro" id="IPR007337">
    <property type="entry name" value="RelB/DinJ"/>
</dbReference>
<dbReference type="KEGG" id="pce:PECL_103"/>
<keyword evidence="4" id="KW-1185">Reference proteome</keyword>
<dbReference type="EMBL" id="CP003137">
    <property type="protein sequence ID" value="AEV94431.1"/>
    <property type="molecule type" value="Genomic_DNA"/>
</dbReference>
<dbReference type="GO" id="GO:0006355">
    <property type="term" value="P:regulation of DNA-templated transcription"/>
    <property type="evidence" value="ECO:0007669"/>
    <property type="project" value="InterPro"/>
</dbReference>
<dbReference type="HOGENOM" id="CLU_154558_16_1_9"/>
<name>G8PEQ1_PEDCP</name>
<dbReference type="eggNOG" id="COG3077">
    <property type="taxonomic scope" value="Bacteria"/>
</dbReference>
<protein>
    <submittedName>
        <fullName evidence="3">Addiction module antitoxin, RelB/DinJ family protein</fullName>
    </submittedName>
</protein>
<dbReference type="Gene3D" id="1.10.1220.10">
    <property type="entry name" value="Met repressor-like"/>
    <property type="match status" value="1"/>
</dbReference>
<dbReference type="GO" id="GO:0006351">
    <property type="term" value="P:DNA-templated transcription"/>
    <property type="evidence" value="ECO:0007669"/>
    <property type="project" value="TreeGrafter"/>
</dbReference>
<keyword evidence="2" id="KW-1277">Toxin-antitoxin system</keyword>
<evidence type="ECO:0000313" key="3">
    <source>
        <dbReference type="EMBL" id="AEV94431.1"/>
    </source>
</evidence>
<dbReference type="PANTHER" id="PTHR38781">
    <property type="entry name" value="ANTITOXIN DINJ-RELATED"/>
    <property type="match status" value="1"/>
</dbReference>
<evidence type="ECO:0000256" key="2">
    <source>
        <dbReference type="ARBA" id="ARBA00022649"/>
    </source>
</evidence>
<dbReference type="InterPro" id="IPR013321">
    <property type="entry name" value="Arc_rbn_hlx_hlx"/>
</dbReference>
<dbReference type="Pfam" id="PF04221">
    <property type="entry name" value="RelB"/>
    <property type="match status" value="1"/>
</dbReference>
<dbReference type="AlphaFoldDB" id="G8PEQ1"/>
<reference evidence="3 4" key="1">
    <citation type="journal article" date="2012" name="J. Bacteriol.">
        <title>Complete Genome Sequence of the Beer Spoilage Organism Pediococcus claussenii ATCC BAA-344T.</title>
        <authorList>
            <person name="Pittet V."/>
            <person name="Abegunde T."/>
            <person name="Marfleet T."/>
            <person name="Haakensen M."/>
            <person name="Morrow K."/>
            <person name="Jayaprakash T."/>
            <person name="Schroeder K."/>
            <person name="Trost B."/>
            <person name="Byrns S."/>
            <person name="Bergsveinson J."/>
            <person name="Kusalik A."/>
            <person name="Ziola B."/>
        </authorList>
    </citation>
    <scope>NUCLEOTIDE SEQUENCE [LARGE SCALE GENOMIC DNA]</scope>
    <source>
        <strain evidence="3 4">ATCC BAA-344</strain>
    </source>
</reference>
<accession>G8PEQ1</accession>
<dbReference type="PATRIC" id="fig|701521.8.peg.94"/>
<evidence type="ECO:0000313" key="4">
    <source>
        <dbReference type="Proteomes" id="UP000005444"/>
    </source>
</evidence>
<proteinExistence type="inferred from homology"/>
<gene>
    <name evidence="3" type="ordered locus">PECL_103</name>
</gene>
<dbReference type="RefSeq" id="WP_014214629.1">
    <property type="nucleotide sequence ID" value="NC_016605.1"/>
</dbReference>
<comment type="similarity">
    <text evidence="1">Belongs to the RelB/DinJ antitoxin family.</text>
</comment>
<dbReference type="PANTHER" id="PTHR38781:SF1">
    <property type="entry name" value="ANTITOXIN DINJ-RELATED"/>
    <property type="match status" value="1"/>
</dbReference>
<sequence>MPVKKKNSISIRVDSDLKSEAEEVLDSMGLNYTTAITLFLKAVTNEGKIPFEIKGDPFYSKINQKQLQHSINQLESGDSKRKGLIEE</sequence>
<dbReference type="Proteomes" id="UP000005444">
    <property type="component" value="Chromosome"/>
</dbReference>
<organism evidence="3 4">
    <name type="scientific">Pediococcus claussenii (strain ATCC BAA-344 / DSM 14800 / JCM 18046 / KCTC 3811 / LMG 21948 / P06)</name>
    <dbReference type="NCBI Taxonomy" id="701521"/>
    <lineage>
        <taxon>Bacteria</taxon>
        <taxon>Bacillati</taxon>
        <taxon>Bacillota</taxon>
        <taxon>Bacilli</taxon>
        <taxon>Lactobacillales</taxon>
        <taxon>Lactobacillaceae</taxon>
        <taxon>Pediococcus</taxon>
    </lineage>
</organism>
<dbReference type="NCBIfam" id="TIGR02384">
    <property type="entry name" value="RelB_DinJ"/>
    <property type="match status" value="1"/>
</dbReference>